<gene>
    <name evidence="1" type="ORF">DPMN_100574</name>
</gene>
<comment type="caution">
    <text evidence="1">The sequence shown here is derived from an EMBL/GenBank/DDBJ whole genome shotgun (WGS) entry which is preliminary data.</text>
</comment>
<name>A0A9D4R7J2_DREPO</name>
<dbReference type="Proteomes" id="UP000828390">
    <property type="component" value="Unassembled WGS sequence"/>
</dbReference>
<dbReference type="AlphaFoldDB" id="A0A9D4R7J2"/>
<proteinExistence type="predicted"/>
<sequence length="50" mass="5742">MNLISNPKKVMLHIILNSLKSTAEKLLVDEQSGFRAGWSSMEHTFNCKRH</sequence>
<reference evidence="1" key="2">
    <citation type="submission" date="2020-11" db="EMBL/GenBank/DDBJ databases">
        <authorList>
            <person name="McCartney M.A."/>
            <person name="Auch B."/>
            <person name="Kono T."/>
            <person name="Mallez S."/>
            <person name="Becker A."/>
            <person name="Gohl D.M."/>
            <person name="Silverstein K.A.T."/>
            <person name="Koren S."/>
            <person name="Bechman K.B."/>
            <person name="Herman A."/>
            <person name="Abrahante J.E."/>
            <person name="Garbe J."/>
        </authorList>
    </citation>
    <scope>NUCLEOTIDE SEQUENCE</scope>
    <source>
        <strain evidence="1">Duluth1</strain>
        <tissue evidence="1">Whole animal</tissue>
    </source>
</reference>
<accession>A0A9D4R7J2</accession>
<keyword evidence="2" id="KW-1185">Reference proteome</keyword>
<dbReference type="EMBL" id="JAIWYP010000003">
    <property type="protein sequence ID" value="KAH3857956.1"/>
    <property type="molecule type" value="Genomic_DNA"/>
</dbReference>
<organism evidence="1 2">
    <name type="scientific">Dreissena polymorpha</name>
    <name type="common">Zebra mussel</name>
    <name type="synonym">Mytilus polymorpha</name>
    <dbReference type="NCBI Taxonomy" id="45954"/>
    <lineage>
        <taxon>Eukaryota</taxon>
        <taxon>Metazoa</taxon>
        <taxon>Spiralia</taxon>
        <taxon>Lophotrochozoa</taxon>
        <taxon>Mollusca</taxon>
        <taxon>Bivalvia</taxon>
        <taxon>Autobranchia</taxon>
        <taxon>Heteroconchia</taxon>
        <taxon>Euheterodonta</taxon>
        <taxon>Imparidentia</taxon>
        <taxon>Neoheterodontei</taxon>
        <taxon>Myida</taxon>
        <taxon>Dreissenoidea</taxon>
        <taxon>Dreissenidae</taxon>
        <taxon>Dreissena</taxon>
    </lineage>
</organism>
<reference evidence="1" key="1">
    <citation type="journal article" date="2019" name="bioRxiv">
        <title>The Genome of the Zebra Mussel, Dreissena polymorpha: A Resource for Invasive Species Research.</title>
        <authorList>
            <person name="McCartney M.A."/>
            <person name="Auch B."/>
            <person name="Kono T."/>
            <person name="Mallez S."/>
            <person name="Zhang Y."/>
            <person name="Obille A."/>
            <person name="Becker A."/>
            <person name="Abrahante J.E."/>
            <person name="Garbe J."/>
            <person name="Badalamenti J.P."/>
            <person name="Herman A."/>
            <person name="Mangelson H."/>
            <person name="Liachko I."/>
            <person name="Sullivan S."/>
            <person name="Sone E.D."/>
            <person name="Koren S."/>
            <person name="Silverstein K.A.T."/>
            <person name="Beckman K.B."/>
            <person name="Gohl D.M."/>
        </authorList>
    </citation>
    <scope>NUCLEOTIDE SEQUENCE</scope>
    <source>
        <strain evidence="1">Duluth1</strain>
        <tissue evidence="1">Whole animal</tissue>
    </source>
</reference>
<evidence type="ECO:0000313" key="1">
    <source>
        <dbReference type="EMBL" id="KAH3857956.1"/>
    </source>
</evidence>
<evidence type="ECO:0000313" key="2">
    <source>
        <dbReference type="Proteomes" id="UP000828390"/>
    </source>
</evidence>
<protein>
    <submittedName>
        <fullName evidence="1">Uncharacterized protein</fullName>
    </submittedName>
</protein>